<dbReference type="EMBL" id="JAAIYO010000013">
    <property type="protein sequence ID" value="MBE4752651.1"/>
    <property type="molecule type" value="Genomic_DNA"/>
</dbReference>
<proteinExistence type="predicted"/>
<name>A0ABR9PXJ5_9BACT</name>
<accession>A0ABR9PXJ5</accession>
<dbReference type="Pfam" id="PF00326">
    <property type="entry name" value="Peptidase_S9"/>
    <property type="match status" value="1"/>
</dbReference>
<dbReference type="Proteomes" id="UP001516472">
    <property type="component" value="Unassembled WGS sequence"/>
</dbReference>
<evidence type="ECO:0000313" key="3">
    <source>
        <dbReference type="EMBL" id="MBE4752651.1"/>
    </source>
</evidence>
<dbReference type="InterPro" id="IPR029058">
    <property type="entry name" value="AB_hydrolase_fold"/>
</dbReference>
<dbReference type="PANTHER" id="PTHR42776">
    <property type="entry name" value="SERINE PEPTIDASE S9 FAMILY MEMBER"/>
    <property type="match status" value="1"/>
</dbReference>
<evidence type="ECO:0000313" key="4">
    <source>
        <dbReference type="Proteomes" id="UP001516472"/>
    </source>
</evidence>
<feature type="domain" description="Peptidase S9 prolyl oligopeptidase catalytic" evidence="2">
    <location>
        <begin position="105"/>
        <end position="313"/>
    </location>
</feature>
<dbReference type="PANTHER" id="PTHR42776:SF27">
    <property type="entry name" value="DIPEPTIDYL PEPTIDASE FAMILY MEMBER 6"/>
    <property type="match status" value="1"/>
</dbReference>
<comment type="caution">
    <text evidence="3">The sequence shown here is derived from an EMBL/GenBank/DDBJ whole genome shotgun (WGS) entry which is preliminary data.</text>
</comment>
<sequence length="322" mass="35283">MLGAHADADSPRVVGAALVHEGSSRQALLRRYPRREPAPALASTLAAILADSGQRLRWSAAPVEELACDNGDVTFRIQVRVPPSCLERTCPVLAYYSGGCPHPGYHWRPEFFLRAGFIYAEPAIRGARCTEAWARADDGPLREVAATDLEASSRCLRTRFTREGAPPKLGILGWSYGGNQTLVGMTRFAGHYDAGFALAAKTDLHAFFSQAPPELRRARASEYGDPATDAEQLHANSPITYVERVKAPLALMLGDRDPKVSLSDADVFVRALQARGQDVSLMIVPEHAHLTERPEEVVFQHAHVLQFFTTKFGMPLSVDTRP</sequence>
<organism evidence="3 4">
    <name type="scientific">Corallococcus soli</name>
    <dbReference type="NCBI Taxonomy" id="2710757"/>
    <lineage>
        <taxon>Bacteria</taxon>
        <taxon>Pseudomonadati</taxon>
        <taxon>Myxococcota</taxon>
        <taxon>Myxococcia</taxon>
        <taxon>Myxococcales</taxon>
        <taxon>Cystobacterineae</taxon>
        <taxon>Myxococcaceae</taxon>
        <taxon>Corallococcus</taxon>
    </lineage>
</organism>
<protein>
    <submittedName>
        <fullName evidence="3">Prolyl oligopeptidase family serine peptidase</fullName>
    </submittedName>
</protein>
<keyword evidence="1" id="KW-0378">Hydrolase</keyword>
<evidence type="ECO:0000256" key="1">
    <source>
        <dbReference type="ARBA" id="ARBA00022801"/>
    </source>
</evidence>
<gene>
    <name evidence="3" type="ORF">G4177_31270</name>
</gene>
<dbReference type="SUPFAM" id="SSF53474">
    <property type="entry name" value="alpha/beta-Hydrolases"/>
    <property type="match status" value="1"/>
</dbReference>
<reference evidence="3 4" key="1">
    <citation type="submission" date="2020-02" db="EMBL/GenBank/DDBJ databases">
        <authorList>
            <person name="Babadi Z.K."/>
            <person name="Risdian C."/>
            <person name="Ebrahimipour G.H."/>
            <person name="Wink J."/>
        </authorList>
    </citation>
    <scope>NUCLEOTIDE SEQUENCE [LARGE SCALE GENOMIC DNA]</scope>
    <source>
        <strain evidence="3 4">ZKHCc1 1396</strain>
    </source>
</reference>
<keyword evidence="4" id="KW-1185">Reference proteome</keyword>
<dbReference type="RefSeq" id="WP_415835333.1">
    <property type="nucleotide sequence ID" value="NZ_CBCSIP010000155.1"/>
</dbReference>
<dbReference type="InterPro" id="IPR001375">
    <property type="entry name" value="Peptidase_S9_cat"/>
</dbReference>
<dbReference type="Gene3D" id="3.40.50.1820">
    <property type="entry name" value="alpha/beta hydrolase"/>
    <property type="match status" value="1"/>
</dbReference>
<evidence type="ECO:0000259" key="2">
    <source>
        <dbReference type="Pfam" id="PF00326"/>
    </source>
</evidence>